<name>A0AAV2GP68_9ROSI</name>
<proteinExistence type="predicted"/>
<protein>
    <submittedName>
        <fullName evidence="1">Uncharacterized protein</fullName>
    </submittedName>
</protein>
<evidence type="ECO:0000313" key="2">
    <source>
        <dbReference type="Proteomes" id="UP001497516"/>
    </source>
</evidence>
<dbReference type="AlphaFoldDB" id="A0AAV2GP68"/>
<keyword evidence="2" id="KW-1185">Reference proteome</keyword>
<reference evidence="1 2" key="1">
    <citation type="submission" date="2024-04" db="EMBL/GenBank/DDBJ databases">
        <authorList>
            <person name="Fracassetti M."/>
        </authorList>
    </citation>
    <scope>NUCLEOTIDE SEQUENCE [LARGE SCALE GENOMIC DNA]</scope>
</reference>
<dbReference type="Proteomes" id="UP001497516">
    <property type="component" value="Chromosome 9"/>
</dbReference>
<accession>A0AAV2GP68</accession>
<dbReference type="EMBL" id="OZ034822">
    <property type="protein sequence ID" value="CAL1411458.1"/>
    <property type="molecule type" value="Genomic_DNA"/>
</dbReference>
<organism evidence="1 2">
    <name type="scientific">Linum trigynum</name>
    <dbReference type="NCBI Taxonomy" id="586398"/>
    <lineage>
        <taxon>Eukaryota</taxon>
        <taxon>Viridiplantae</taxon>
        <taxon>Streptophyta</taxon>
        <taxon>Embryophyta</taxon>
        <taxon>Tracheophyta</taxon>
        <taxon>Spermatophyta</taxon>
        <taxon>Magnoliopsida</taxon>
        <taxon>eudicotyledons</taxon>
        <taxon>Gunneridae</taxon>
        <taxon>Pentapetalae</taxon>
        <taxon>rosids</taxon>
        <taxon>fabids</taxon>
        <taxon>Malpighiales</taxon>
        <taxon>Linaceae</taxon>
        <taxon>Linum</taxon>
    </lineage>
</organism>
<evidence type="ECO:0000313" key="1">
    <source>
        <dbReference type="EMBL" id="CAL1411458.1"/>
    </source>
</evidence>
<gene>
    <name evidence="1" type="ORF">LTRI10_LOCUS50814</name>
</gene>
<sequence>MQNKEGIEIEQMKETLWPQGTTTTSWSFSYGNVLSATTAFRLSSSPLVETASFQVTLASLCDTLKHNTKRRPSVIAIRKCSTGKL</sequence>